<name>A0A9D6LTS0_9BACT</name>
<accession>A0A9D6LTS0</accession>
<gene>
    <name evidence="1" type="ORF">HY220_04375</name>
</gene>
<proteinExistence type="predicted"/>
<dbReference type="EMBL" id="JACQCQ010000013">
    <property type="protein sequence ID" value="MBI3627946.1"/>
    <property type="molecule type" value="Genomic_DNA"/>
</dbReference>
<comment type="caution">
    <text evidence="1">The sequence shown here is derived from an EMBL/GenBank/DDBJ whole genome shotgun (WGS) entry which is preliminary data.</text>
</comment>
<reference evidence="1" key="1">
    <citation type="submission" date="2020-07" db="EMBL/GenBank/DDBJ databases">
        <title>Huge and variable diversity of episymbiotic CPR bacteria and DPANN archaea in groundwater ecosystems.</title>
        <authorList>
            <person name="He C.Y."/>
            <person name="Keren R."/>
            <person name="Whittaker M."/>
            <person name="Farag I.F."/>
            <person name="Doudna J."/>
            <person name="Cate J.H.D."/>
            <person name="Banfield J.F."/>
        </authorList>
    </citation>
    <scope>NUCLEOTIDE SEQUENCE</scope>
    <source>
        <strain evidence="1">NC_groundwater_972_Pr1_S-0.2um_49_27</strain>
    </source>
</reference>
<evidence type="ECO:0008006" key="3">
    <source>
        <dbReference type="Google" id="ProtNLM"/>
    </source>
</evidence>
<dbReference type="Gene3D" id="3.30.420.40">
    <property type="match status" value="1"/>
</dbReference>
<dbReference type="Proteomes" id="UP000808388">
    <property type="component" value="Unassembled WGS sequence"/>
</dbReference>
<evidence type="ECO:0000313" key="2">
    <source>
        <dbReference type="Proteomes" id="UP000808388"/>
    </source>
</evidence>
<protein>
    <recommendedName>
        <fullName evidence="3">SHS2 domain-containing protein</fullName>
    </recommendedName>
</protein>
<dbReference type="AlphaFoldDB" id="A0A9D6LTS0"/>
<sequence length="384" mass="43984">MFRKAKQLVFIGCDIDPPRVLLVAFCLSKHEKTAELILHEQFDLRPEVDDVRLFQESLRALEAFLRRISLILKEVREIHISLPYSAAQADMYEFKMTRANPAASITPEELALYWKSAKRAAARSYQDESEPFAHFPPELDHISLDGYRLLHNVAARGKELAFSITLSAWPRMLEEELDHFKIRYPHLPIFLYPRISSIHESVHFELGIDASGVVFDIGEYASGLLFYQGGVLAFERVFQFGGADLRRIVGKYFRLPEKSVAVLLSQWQEGRLLPETIKKLQEAMARTLDFWKREWQQALLEASKTVVVTPRFYVLGRYASLPVWSAALQDPDWHAAFAAGSEAEVSILHPTDTVSAHFSGWPFHSPEDTVLFSLVSRIIQKEMH</sequence>
<evidence type="ECO:0000313" key="1">
    <source>
        <dbReference type="EMBL" id="MBI3627946.1"/>
    </source>
</evidence>
<organism evidence="1 2">
    <name type="scientific">Candidatus Sungiibacteriota bacterium</name>
    <dbReference type="NCBI Taxonomy" id="2750080"/>
    <lineage>
        <taxon>Bacteria</taxon>
        <taxon>Candidatus Sungiibacteriota</taxon>
    </lineage>
</organism>